<organism evidence="4 5">
    <name type="scientific">Paraherbaspirillum soli</name>
    <dbReference type="NCBI Taxonomy" id="631222"/>
    <lineage>
        <taxon>Bacteria</taxon>
        <taxon>Pseudomonadati</taxon>
        <taxon>Pseudomonadota</taxon>
        <taxon>Betaproteobacteria</taxon>
        <taxon>Burkholderiales</taxon>
        <taxon>Oxalobacteraceae</taxon>
        <taxon>Paraherbaspirillum</taxon>
    </lineage>
</organism>
<dbReference type="Pfam" id="PF01565">
    <property type="entry name" value="FAD_binding_4"/>
    <property type="match status" value="1"/>
</dbReference>
<dbReference type="EC" id="1.1.99.14" evidence="4"/>
<keyword evidence="5" id="KW-1185">Reference proteome</keyword>
<sequence>MDTQQFRDQITAASAERRPLRIRGGGSKDWYGQQPHGELLDTRAYSGIIDYEPTELVITARCGTPLDEIEAALASRNQALAFEPPHYGAGATLGGMVACGLSGPSRQAVGAVRDFVLGAVLMDGRGDTLRFGGQVMKNVAGYDVSRLLTGALGTLGLMLEISLKVLPRPVAVSSRRFAATEAEAIGRLNEWGGQPLPISASCWSDGVLTIRLSGAQAAVSAAEKKLGGETVVDDHAFWHSLREQTHAFFDIQGPQKALWRLSVPSVTPPLALPGATLIEWGGAQRWLRTGADADAGKIRSALAGIGGHATLYRGADKSVGVFQPLAPAVAQIHRNLKASFDPAGIFNPGRMYPDF</sequence>
<feature type="domain" description="FAD-binding PCMH-type" evidence="3">
    <location>
        <begin position="1"/>
        <end position="168"/>
    </location>
</feature>
<keyword evidence="1" id="KW-0285">Flavoprotein</keyword>
<dbReference type="InterPro" id="IPR006094">
    <property type="entry name" value="Oxid_FAD_bind_N"/>
</dbReference>
<evidence type="ECO:0000256" key="2">
    <source>
        <dbReference type="ARBA" id="ARBA00022827"/>
    </source>
</evidence>
<dbReference type="SUPFAM" id="SSF56176">
    <property type="entry name" value="FAD-binding/transporter-associated domain-like"/>
    <property type="match status" value="1"/>
</dbReference>
<dbReference type="Gene3D" id="3.30.465.10">
    <property type="match status" value="1"/>
</dbReference>
<evidence type="ECO:0000259" key="3">
    <source>
        <dbReference type="PROSITE" id="PS51387"/>
    </source>
</evidence>
<dbReference type="PANTHER" id="PTHR11748">
    <property type="entry name" value="D-LACTATE DEHYDROGENASE"/>
    <property type="match status" value="1"/>
</dbReference>
<dbReference type="NCBIfam" id="NF008439">
    <property type="entry name" value="PRK11282.1"/>
    <property type="match status" value="1"/>
</dbReference>
<keyword evidence="2" id="KW-0274">FAD</keyword>
<reference evidence="5" key="1">
    <citation type="journal article" date="2019" name="Int. J. Syst. Evol. Microbiol.">
        <title>The Global Catalogue of Microorganisms (GCM) 10K type strain sequencing project: providing services to taxonomists for standard genome sequencing and annotation.</title>
        <authorList>
            <consortium name="The Broad Institute Genomics Platform"/>
            <consortium name="The Broad Institute Genome Sequencing Center for Infectious Disease"/>
            <person name="Wu L."/>
            <person name="Ma J."/>
        </authorList>
    </citation>
    <scope>NUCLEOTIDE SEQUENCE [LARGE SCALE GENOMIC DNA]</scope>
    <source>
        <strain evidence="5">JCM 17066</strain>
    </source>
</reference>
<dbReference type="PROSITE" id="PS51387">
    <property type="entry name" value="FAD_PCMH"/>
    <property type="match status" value="1"/>
</dbReference>
<evidence type="ECO:0000256" key="1">
    <source>
        <dbReference type="ARBA" id="ARBA00022630"/>
    </source>
</evidence>
<dbReference type="InterPro" id="IPR036318">
    <property type="entry name" value="FAD-bd_PCMH-like_sf"/>
</dbReference>
<dbReference type="Proteomes" id="UP001596045">
    <property type="component" value="Unassembled WGS sequence"/>
</dbReference>
<comment type="caution">
    <text evidence="4">The sequence shown here is derived from an EMBL/GenBank/DDBJ whole genome shotgun (WGS) entry which is preliminary data.</text>
</comment>
<dbReference type="RefSeq" id="WP_379000148.1">
    <property type="nucleotide sequence ID" value="NZ_JBHSMT010000029.1"/>
</dbReference>
<dbReference type="SUPFAM" id="SSF55103">
    <property type="entry name" value="FAD-linked oxidases, C-terminal domain"/>
    <property type="match status" value="1"/>
</dbReference>
<dbReference type="InterPro" id="IPR016169">
    <property type="entry name" value="FAD-bd_PCMH_sub2"/>
</dbReference>
<evidence type="ECO:0000313" key="5">
    <source>
        <dbReference type="Proteomes" id="UP001596045"/>
    </source>
</evidence>
<dbReference type="GO" id="GO:0019154">
    <property type="term" value="F:glycolate dehydrogenase activity"/>
    <property type="evidence" value="ECO:0007669"/>
    <property type="project" value="UniProtKB-EC"/>
</dbReference>
<gene>
    <name evidence="4" type="primary">glcE</name>
    <name evidence="4" type="ORF">ACFPM8_19775</name>
</gene>
<protein>
    <submittedName>
        <fullName evidence="4">Glycolate oxidase subunit GlcE</fullName>
        <ecNumber evidence="4">1.1.99.14</ecNumber>
    </submittedName>
</protein>
<evidence type="ECO:0000313" key="4">
    <source>
        <dbReference type="EMBL" id="MFC5476208.1"/>
    </source>
</evidence>
<dbReference type="EMBL" id="JBHSMT010000029">
    <property type="protein sequence ID" value="MFC5476208.1"/>
    <property type="molecule type" value="Genomic_DNA"/>
</dbReference>
<accession>A0ABW0ME78</accession>
<proteinExistence type="predicted"/>
<dbReference type="InterPro" id="IPR016166">
    <property type="entry name" value="FAD-bd_PCMH"/>
</dbReference>
<dbReference type="InterPro" id="IPR016164">
    <property type="entry name" value="FAD-linked_Oxase-like_C"/>
</dbReference>
<dbReference type="PANTHER" id="PTHR11748:SF103">
    <property type="entry name" value="GLYCOLATE OXIDASE SUBUNIT GLCE"/>
    <property type="match status" value="1"/>
</dbReference>
<keyword evidence="4" id="KW-0560">Oxidoreductase</keyword>
<name>A0ABW0ME78_9BURK</name>